<keyword evidence="2" id="KW-0032">Aminotransferase</keyword>
<dbReference type="Proteomes" id="UP000887222">
    <property type="component" value="Unassembled WGS sequence"/>
</dbReference>
<dbReference type="InterPro" id="IPR043131">
    <property type="entry name" value="BCAT-like_N"/>
</dbReference>
<dbReference type="EMBL" id="BPMK01000003">
    <property type="protein sequence ID" value="GIZ50737.1"/>
    <property type="molecule type" value="Genomic_DNA"/>
</dbReference>
<dbReference type="InterPro" id="IPR001544">
    <property type="entry name" value="Aminotrans_IV"/>
</dbReference>
<accession>A0ABQ4Q150</accession>
<gene>
    <name evidence="2" type="ORF">NCCP691_07510</name>
</gene>
<evidence type="ECO:0000256" key="1">
    <source>
        <dbReference type="ARBA" id="ARBA00009320"/>
    </source>
</evidence>
<dbReference type="Gene3D" id="3.20.10.10">
    <property type="entry name" value="D-amino Acid Aminotransferase, subunit A, domain 2"/>
    <property type="match status" value="1"/>
</dbReference>
<evidence type="ECO:0000313" key="2">
    <source>
        <dbReference type="EMBL" id="GIZ50737.1"/>
    </source>
</evidence>
<dbReference type="Gene3D" id="3.30.470.10">
    <property type="match status" value="1"/>
</dbReference>
<dbReference type="InterPro" id="IPR050571">
    <property type="entry name" value="Class-IV_PLP-Dep_Aminotrnsfr"/>
</dbReference>
<dbReference type="Pfam" id="PF01063">
    <property type="entry name" value="Aminotran_4"/>
    <property type="match status" value="1"/>
</dbReference>
<dbReference type="PANTHER" id="PTHR42743:SF10">
    <property type="entry name" value="D-ALANINE AMINOTRANSFERASE"/>
    <property type="match status" value="1"/>
</dbReference>
<comment type="caution">
    <text evidence="2">The sequence shown here is derived from an EMBL/GenBank/DDBJ whole genome shotgun (WGS) entry which is preliminary data.</text>
</comment>
<dbReference type="RefSeq" id="WP_220806917.1">
    <property type="nucleotide sequence ID" value="NZ_BPMK01000003.1"/>
</dbReference>
<dbReference type="GO" id="GO:0008483">
    <property type="term" value="F:transaminase activity"/>
    <property type="evidence" value="ECO:0007669"/>
    <property type="project" value="UniProtKB-KW"/>
</dbReference>
<organism evidence="2 3">
    <name type="scientific">Noviherbaspirillum aridicola</name>
    <dbReference type="NCBI Taxonomy" id="2849687"/>
    <lineage>
        <taxon>Bacteria</taxon>
        <taxon>Pseudomonadati</taxon>
        <taxon>Pseudomonadota</taxon>
        <taxon>Betaproteobacteria</taxon>
        <taxon>Burkholderiales</taxon>
        <taxon>Oxalobacteraceae</taxon>
        <taxon>Noviherbaspirillum</taxon>
    </lineage>
</organism>
<keyword evidence="3" id="KW-1185">Reference proteome</keyword>
<dbReference type="InterPro" id="IPR036038">
    <property type="entry name" value="Aminotransferase-like"/>
</dbReference>
<name>A0ABQ4Q150_9BURK</name>
<proteinExistence type="inferred from homology"/>
<reference evidence="2 3" key="1">
    <citation type="journal article" date="2022" name="Int. J. Syst. Evol. Microbiol.">
        <title>Noviherbaspirillum aridicola sp. nov., isolated from an arid soil in Pakistan.</title>
        <authorList>
            <person name="Khan I.U."/>
            <person name="Saqib M."/>
            <person name="Amin A."/>
            <person name="Hussain F."/>
            <person name="Li L."/>
            <person name="Liu Y.H."/>
            <person name="Fang B.Z."/>
            <person name="Ahmed I."/>
            <person name="Li W.J."/>
        </authorList>
    </citation>
    <scope>NUCLEOTIDE SEQUENCE [LARGE SCALE GENOMIC DNA]</scope>
    <source>
        <strain evidence="2 3">NCCP-691</strain>
    </source>
</reference>
<dbReference type="InterPro" id="IPR043132">
    <property type="entry name" value="BCAT-like_C"/>
</dbReference>
<dbReference type="CDD" id="cd01558">
    <property type="entry name" value="D-AAT_like"/>
    <property type="match status" value="1"/>
</dbReference>
<keyword evidence="2" id="KW-0808">Transferase</keyword>
<comment type="similarity">
    <text evidence="1">Belongs to the class-IV pyridoxal-phosphate-dependent aminotransferase family.</text>
</comment>
<dbReference type="PANTHER" id="PTHR42743">
    <property type="entry name" value="AMINO-ACID AMINOTRANSFERASE"/>
    <property type="match status" value="1"/>
</dbReference>
<sequence>MQDPLVYLNGTLTPLSEARIPVLDRGFIFGDGIYEVVPMYARKLFRAKQHLARLFRSLKAVSITNPHSEEEWMALIGKVAHAHPSDDQLIYLQVTRGVAKRGHAFPKEAVTPTVFIMTNPMTLPSAQAVENGVACVTMEDKRWLHCDIKSISLLGNVLAAQYAVEHDAAEVIQFRDGWLSEGSSSNVWVVKDGKMMAPPRDELILEGIRYGFIEELCAARGIPFESRRISREEVMQADEVMLSSASKEVLAVASIDGRPVGDGRPGPVFRALHAAYVEARKA</sequence>
<evidence type="ECO:0000313" key="3">
    <source>
        <dbReference type="Proteomes" id="UP000887222"/>
    </source>
</evidence>
<dbReference type="SUPFAM" id="SSF56752">
    <property type="entry name" value="D-aminoacid aminotransferase-like PLP-dependent enzymes"/>
    <property type="match status" value="1"/>
</dbReference>
<protein>
    <submittedName>
        <fullName evidence="2">D-amino acid aminotransferase</fullName>
    </submittedName>
</protein>